<proteinExistence type="predicted"/>
<reference evidence="1" key="1">
    <citation type="submission" date="2018-06" db="EMBL/GenBank/DDBJ databases">
        <authorList>
            <person name="Zhirakovskaya E."/>
        </authorList>
    </citation>
    <scope>NUCLEOTIDE SEQUENCE</scope>
</reference>
<protein>
    <submittedName>
        <fullName evidence="1">Uncharacterized protein</fullName>
    </submittedName>
</protein>
<evidence type="ECO:0000313" key="1">
    <source>
        <dbReference type="EMBL" id="VAW86671.1"/>
    </source>
</evidence>
<name>A0A3B0Z570_9ZZZZ</name>
<dbReference type="EMBL" id="UOFP01000150">
    <property type="protein sequence ID" value="VAW86671.1"/>
    <property type="molecule type" value="Genomic_DNA"/>
</dbReference>
<accession>A0A3B0Z570</accession>
<dbReference type="AlphaFoldDB" id="A0A3B0Z570"/>
<sequence>MKVHHNTWWMSEDIGIKLVPDEETLAHSREKQRQLRRRLHHQIISLIQKSGTFTLKEKPKKCFDDQRMHSCSLRDIFSLKLMFMPISTIFLA</sequence>
<organism evidence="1">
    <name type="scientific">hydrothermal vent metagenome</name>
    <dbReference type="NCBI Taxonomy" id="652676"/>
    <lineage>
        <taxon>unclassified sequences</taxon>
        <taxon>metagenomes</taxon>
        <taxon>ecological metagenomes</taxon>
    </lineage>
</organism>
<gene>
    <name evidence="1" type="ORF">MNBD_GAMMA18-972</name>
</gene>